<sequence length="193" mass="22226">MMSMIKRISNANALSQQPGLNLTKSDSQLEGGEHVLEKEIRRERFELPREKKIKRYVPQARSDDDSGAEFSELILDIHYIKGTLIHPPTTTAKNILHNIPETVYETSRLSPEASKIHTGSHMGSHSGFPSKMWEDASVCILGVLFFEIPKYSCAFAVLDHEHFRLKMLYKEKKMINEKNTAKRWDVSKHDRVY</sequence>
<dbReference type="Proteomes" id="UP000828390">
    <property type="component" value="Unassembled WGS sequence"/>
</dbReference>
<keyword evidence="2" id="KW-1185">Reference proteome</keyword>
<evidence type="ECO:0000313" key="1">
    <source>
        <dbReference type="EMBL" id="KAH3782574.1"/>
    </source>
</evidence>
<accession>A0A9D4EKW1</accession>
<proteinExistence type="predicted"/>
<name>A0A9D4EKW1_DREPO</name>
<comment type="caution">
    <text evidence="1">The sequence shown here is derived from an EMBL/GenBank/DDBJ whole genome shotgun (WGS) entry which is preliminary data.</text>
</comment>
<protein>
    <submittedName>
        <fullName evidence="1">Uncharacterized protein</fullName>
    </submittedName>
</protein>
<dbReference type="AlphaFoldDB" id="A0A9D4EKW1"/>
<reference evidence="1" key="1">
    <citation type="journal article" date="2019" name="bioRxiv">
        <title>The Genome of the Zebra Mussel, Dreissena polymorpha: A Resource for Invasive Species Research.</title>
        <authorList>
            <person name="McCartney M.A."/>
            <person name="Auch B."/>
            <person name="Kono T."/>
            <person name="Mallez S."/>
            <person name="Zhang Y."/>
            <person name="Obille A."/>
            <person name="Becker A."/>
            <person name="Abrahante J.E."/>
            <person name="Garbe J."/>
            <person name="Badalamenti J.P."/>
            <person name="Herman A."/>
            <person name="Mangelson H."/>
            <person name="Liachko I."/>
            <person name="Sullivan S."/>
            <person name="Sone E.D."/>
            <person name="Koren S."/>
            <person name="Silverstein K.A.T."/>
            <person name="Beckman K.B."/>
            <person name="Gohl D.M."/>
        </authorList>
    </citation>
    <scope>NUCLEOTIDE SEQUENCE</scope>
    <source>
        <strain evidence="1">Duluth1</strain>
        <tissue evidence="1">Whole animal</tissue>
    </source>
</reference>
<organism evidence="1 2">
    <name type="scientific">Dreissena polymorpha</name>
    <name type="common">Zebra mussel</name>
    <name type="synonym">Mytilus polymorpha</name>
    <dbReference type="NCBI Taxonomy" id="45954"/>
    <lineage>
        <taxon>Eukaryota</taxon>
        <taxon>Metazoa</taxon>
        <taxon>Spiralia</taxon>
        <taxon>Lophotrochozoa</taxon>
        <taxon>Mollusca</taxon>
        <taxon>Bivalvia</taxon>
        <taxon>Autobranchia</taxon>
        <taxon>Heteroconchia</taxon>
        <taxon>Euheterodonta</taxon>
        <taxon>Imparidentia</taxon>
        <taxon>Neoheterodontei</taxon>
        <taxon>Myida</taxon>
        <taxon>Dreissenoidea</taxon>
        <taxon>Dreissenidae</taxon>
        <taxon>Dreissena</taxon>
    </lineage>
</organism>
<evidence type="ECO:0000313" key="2">
    <source>
        <dbReference type="Proteomes" id="UP000828390"/>
    </source>
</evidence>
<dbReference type="EMBL" id="JAIWYP010000008">
    <property type="protein sequence ID" value="KAH3782574.1"/>
    <property type="molecule type" value="Genomic_DNA"/>
</dbReference>
<reference evidence="1" key="2">
    <citation type="submission" date="2020-11" db="EMBL/GenBank/DDBJ databases">
        <authorList>
            <person name="McCartney M.A."/>
            <person name="Auch B."/>
            <person name="Kono T."/>
            <person name="Mallez S."/>
            <person name="Becker A."/>
            <person name="Gohl D.M."/>
            <person name="Silverstein K.A.T."/>
            <person name="Koren S."/>
            <person name="Bechman K.B."/>
            <person name="Herman A."/>
            <person name="Abrahante J.E."/>
            <person name="Garbe J."/>
        </authorList>
    </citation>
    <scope>NUCLEOTIDE SEQUENCE</scope>
    <source>
        <strain evidence="1">Duluth1</strain>
        <tissue evidence="1">Whole animal</tissue>
    </source>
</reference>
<gene>
    <name evidence="1" type="ORF">DPMN_160491</name>
</gene>